<dbReference type="AlphaFoldDB" id="A0A9Q1LW64"/>
<feature type="compositionally biased region" description="Basic residues" evidence="1">
    <location>
        <begin position="90"/>
        <end position="99"/>
    </location>
</feature>
<organism evidence="2 3">
    <name type="scientific">Anisodus acutangulus</name>
    <dbReference type="NCBI Taxonomy" id="402998"/>
    <lineage>
        <taxon>Eukaryota</taxon>
        <taxon>Viridiplantae</taxon>
        <taxon>Streptophyta</taxon>
        <taxon>Embryophyta</taxon>
        <taxon>Tracheophyta</taxon>
        <taxon>Spermatophyta</taxon>
        <taxon>Magnoliopsida</taxon>
        <taxon>eudicotyledons</taxon>
        <taxon>Gunneridae</taxon>
        <taxon>Pentapetalae</taxon>
        <taxon>asterids</taxon>
        <taxon>lamiids</taxon>
        <taxon>Solanales</taxon>
        <taxon>Solanaceae</taxon>
        <taxon>Solanoideae</taxon>
        <taxon>Hyoscyameae</taxon>
        <taxon>Anisodus</taxon>
    </lineage>
</organism>
<dbReference type="EMBL" id="JAJAGQ010000013">
    <property type="protein sequence ID" value="KAJ8544730.1"/>
    <property type="molecule type" value="Genomic_DNA"/>
</dbReference>
<comment type="caution">
    <text evidence="2">The sequence shown here is derived from an EMBL/GenBank/DDBJ whole genome shotgun (WGS) entry which is preliminary data.</text>
</comment>
<dbReference type="Proteomes" id="UP001152561">
    <property type="component" value="Unassembled WGS sequence"/>
</dbReference>
<keyword evidence="3" id="KW-1185">Reference proteome</keyword>
<proteinExistence type="predicted"/>
<name>A0A9Q1LW64_9SOLA</name>
<gene>
    <name evidence="2" type="ORF">K7X08_017313</name>
</gene>
<evidence type="ECO:0000313" key="2">
    <source>
        <dbReference type="EMBL" id="KAJ8544730.1"/>
    </source>
</evidence>
<feature type="region of interest" description="Disordered" evidence="1">
    <location>
        <begin position="79"/>
        <end position="107"/>
    </location>
</feature>
<protein>
    <submittedName>
        <fullName evidence="2">Uncharacterized protein</fullName>
    </submittedName>
</protein>
<sequence length="107" mass="12495">MSESLYYARREAKNEAVHVDVEDRKVDRLLASPIVFSKKLRSLYNNKQNYADDLEVEWVEEYQPGVFIISQYRQLGIRRSSESSSVAKSSLRRWQRSGGKRTSYSSI</sequence>
<evidence type="ECO:0000313" key="3">
    <source>
        <dbReference type="Proteomes" id="UP001152561"/>
    </source>
</evidence>
<reference evidence="3" key="1">
    <citation type="journal article" date="2023" name="Proc. Natl. Acad. Sci. U.S.A.">
        <title>Genomic and structural basis for evolution of tropane alkaloid biosynthesis.</title>
        <authorList>
            <person name="Wanga Y.-J."/>
            <person name="Taina T."/>
            <person name="Yua J.-Y."/>
            <person name="Lia J."/>
            <person name="Xua B."/>
            <person name="Chenc J."/>
            <person name="D'Auriad J.C."/>
            <person name="Huanga J.-P."/>
            <person name="Huanga S.-X."/>
        </authorList>
    </citation>
    <scope>NUCLEOTIDE SEQUENCE [LARGE SCALE GENOMIC DNA]</scope>
    <source>
        <strain evidence="3">cv. KIB-2019</strain>
    </source>
</reference>
<evidence type="ECO:0000256" key="1">
    <source>
        <dbReference type="SAM" id="MobiDB-lite"/>
    </source>
</evidence>
<accession>A0A9Q1LW64</accession>